<dbReference type="SUPFAM" id="SSF48576">
    <property type="entry name" value="Terpenoid synthases"/>
    <property type="match status" value="1"/>
</dbReference>
<dbReference type="FunFam" id="1.50.10.130:FF:000002">
    <property type="entry name" value="Ent-copalyl diphosphate synthase, chloroplastic"/>
    <property type="match status" value="1"/>
</dbReference>
<dbReference type="EMBL" id="BSYO01000003">
    <property type="protein sequence ID" value="GMH02663.1"/>
    <property type="molecule type" value="Genomic_DNA"/>
</dbReference>
<evidence type="ECO:0000256" key="2">
    <source>
        <dbReference type="ARBA" id="ARBA00022723"/>
    </source>
</evidence>
<dbReference type="SUPFAM" id="SSF48239">
    <property type="entry name" value="Terpenoid cyclases/Protein prenyltransferases"/>
    <property type="match status" value="2"/>
</dbReference>
<dbReference type="SFLD" id="SFLDG01605">
    <property type="entry name" value="Terpene_Cyclase_Like_1_N-term"/>
    <property type="match status" value="1"/>
</dbReference>
<evidence type="ECO:0000256" key="3">
    <source>
        <dbReference type="ARBA" id="ARBA00022842"/>
    </source>
</evidence>
<dbReference type="GO" id="GO:0010333">
    <property type="term" value="F:terpene synthase activity"/>
    <property type="evidence" value="ECO:0007669"/>
    <property type="project" value="InterPro"/>
</dbReference>
<dbReference type="SFLD" id="SFLDG01014">
    <property type="entry name" value="Terpene_Cyclase_Like_1_N-term"/>
    <property type="match status" value="1"/>
</dbReference>
<dbReference type="PANTHER" id="PTHR31739:SF4">
    <property type="entry name" value="ENT-COPALYL DIPHOSPHATE SYNTHASE, CHLOROPLASTIC"/>
    <property type="match status" value="1"/>
</dbReference>
<dbReference type="InterPro" id="IPR008949">
    <property type="entry name" value="Isoprenoid_synthase_dom_sf"/>
</dbReference>
<protein>
    <recommendedName>
        <fullName evidence="4">Terpene synthase N-terminal domain-containing protein</fullName>
    </recommendedName>
</protein>
<keyword evidence="3" id="KW-0460">Magnesium</keyword>
<proteinExistence type="predicted"/>
<feature type="domain" description="Terpene synthase N-terminal" evidence="4">
    <location>
        <begin position="274"/>
        <end position="480"/>
    </location>
</feature>
<dbReference type="InterPro" id="IPR036965">
    <property type="entry name" value="Terpene_synth_N_sf"/>
</dbReference>
<keyword evidence="6" id="KW-1185">Reference proteome</keyword>
<name>A0AAD3S1G7_NEPGR</name>
<comment type="cofactor">
    <cofactor evidence="1">
        <name>Mg(2+)</name>
        <dbReference type="ChEBI" id="CHEBI:18420"/>
    </cofactor>
</comment>
<organism evidence="5 6">
    <name type="scientific">Nepenthes gracilis</name>
    <name type="common">Slender pitcher plant</name>
    <dbReference type="NCBI Taxonomy" id="150966"/>
    <lineage>
        <taxon>Eukaryota</taxon>
        <taxon>Viridiplantae</taxon>
        <taxon>Streptophyta</taxon>
        <taxon>Embryophyta</taxon>
        <taxon>Tracheophyta</taxon>
        <taxon>Spermatophyta</taxon>
        <taxon>Magnoliopsida</taxon>
        <taxon>eudicotyledons</taxon>
        <taxon>Gunneridae</taxon>
        <taxon>Pentapetalae</taxon>
        <taxon>Caryophyllales</taxon>
        <taxon>Nepenthaceae</taxon>
        <taxon>Nepenthes</taxon>
    </lineage>
</organism>
<evidence type="ECO:0000256" key="1">
    <source>
        <dbReference type="ARBA" id="ARBA00001946"/>
    </source>
</evidence>
<dbReference type="AlphaFoldDB" id="A0AAD3S1G7"/>
<dbReference type="Gene3D" id="1.10.600.10">
    <property type="entry name" value="Farnesyl Diphosphate Synthase"/>
    <property type="match status" value="1"/>
</dbReference>
<dbReference type="GO" id="GO:0009507">
    <property type="term" value="C:chloroplast"/>
    <property type="evidence" value="ECO:0007669"/>
    <property type="project" value="TreeGrafter"/>
</dbReference>
<dbReference type="InterPro" id="IPR050148">
    <property type="entry name" value="Terpene_synthase-like"/>
</dbReference>
<keyword evidence="2" id="KW-0479">Metal-binding</keyword>
<dbReference type="GO" id="GO:0009686">
    <property type="term" value="P:gibberellin biosynthetic process"/>
    <property type="evidence" value="ECO:0007669"/>
    <property type="project" value="TreeGrafter"/>
</dbReference>
<evidence type="ECO:0000313" key="6">
    <source>
        <dbReference type="Proteomes" id="UP001279734"/>
    </source>
</evidence>
<dbReference type="FunFam" id="1.50.10.160:FF:000001">
    <property type="entry name" value="Ent-copalyl diphosphate synthase"/>
    <property type="match status" value="1"/>
</dbReference>
<dbReference type="GO" id="GO:0000287">
    <property type="term" value="F:magnesium ion binding"/>
    <property type="evidence" value="ECO:0007669"/>
    <property type="project" value="TreeGrafter"/>
</dbReference>
<reference evidence="5" key="1">
    <citation type="submission" date="2023-05" db="EMBL/GenBank/DDBJ databases">
        <title>Nepenthes gracilis genome sequencing.</title>
        <authorList>
            <person name="Fukushima K."/>
        </authorList>
    </citation>
    <scope>NUCLEOTIDE SEQUENCE</scope>
    <source>
        <strain evidence="5">SING2019-196</strain>
    </source>
</reference>
<sequence length="816" mass="94147">MPPRSTTTALGLSHSPTASTVKNLFLPNGSWLIKANKKRVGRGLSLRCNAVAKQSTQDNKEFLHKDLTAVKWHGFVSGDAEGLASRIWNRNGTEEQVKTIRSMLSSMEDGEISISAYDTAWVALVEDLDGTGRPQFPESLEWIARNQLPDGSWGDASIFLSHDRIISTLACLIALNYWKLHADKQDKGMAFIKGNICKIGKENGEHMPIGFEVAFPSLIEKARNFGMELPDECRPVLDEIYSERRIKLTRIPREMLHTMPTTLLHSLEGMTELDWERLLKLQSQDGSFLFSPASTAYALVQSRDLNCLRYLENTVKRFKGGVPNVYPVDLFERIWAIDRLQRLGICRYFKHEIKECINYVYRYWTERGICWARNSEVQDIDDTAMGFRLLRLHGHQVSADVFENFKKDGEFFCFAGQSTQAVTGMYNLYRASQLQFPGEEVLEEARSFSSKYLRQKQSSNQLLDKWMVAKDLAGEVKYALDIPWHGNLPRIETRFYIEQYGGDNDAWIGKTLYRMPNVSNNIYLELAILDYNNCQALHRLEWEIIRRWYQEHNLRELGLRQRSLLRAYFLAAASVFEPERQRERLAWAKTTALTETISLYFGEEESSSSHKQRTIFTLKFHRCFTSHVYLNHQSGLDPNVTRQGPMNSLVATIEQLSLEAFMAHGIDIRHQLCKAWTKWLMAWEEDGDRYRWEAALVVRTVELCGRGWGAEETLRHLEYQRLLDITNRVCHRLGHLKPLKDQHIGSHSMVNANIRKVVESNMHELVELVLKHTSDDVDHDTKQMFLTVAKSFYYIACCSPKAVNAHIAKVLFQKVR</sequence>
<accession>A0AAD3S1G7</accession>
<evidence type="ECO:0000313" key="5">
    <source>
        <dbReference type="EMBL" id="GMH02663.1"/>
    </source>
</evidence>
<dbReference type="Gene3D" id="1.50.10.160">
    <property type="match status" value="1"/>
</dbReference>
<gene>
    <name evidence="5" type="ORF">Nepgr_004502</name>
</gene>
<evidence type="ECO:0000259" key="4">
    <source>
        <dbReference type="Pfam" id="PF01397"/>
    </source>
</evidence>
<comment type="caution">
    <text evidence="5">The sequence shown here is derived from an EMBL/GenBank/DDBJ whole genome shotgun (WGS) entry which is preliminary data.</text>
</comment>
<dbReference type="InterPro" id="IPR001906">
    <property type="entry name" value="Terpene_synth_N"/>
</dbReference>
<dbReference type="InterPro" id="IPR008930">
    <property type="entry name" value="Terpenoid_cyclase/PrenylTrfase"/>
</dbReference>
<dbReference type="PANTHER" id="PTHR31739">
    <property type="entry name" value="ENT-COPALYL DIPHOSPHATE SYNTHASE, CHLOROPLASTIC"/>
    <property type="match status" value="1"/>
</dbReference>
<dbReference type="Proteomes" id="UP001279734">
    <property type="component" value="Unassembled WGS sequence"/>
</dbReference>
<dbReference type="Pfam" id="PF01397">
    <property type="entry name" value="Terpene_synth"/>
    <property type="match status" value="1"/>
</dbReference>
<dbReference type="Gene3D" id="1.50.10.130">
    <property type="entry name" value="Terpene synthase, N-terminal domain"/>
    <property type="match status" value="1"/>
</dbReference>